<reference evidence="12 13" key="1">
    <citation type="submission" date="2024-05" db="EMBL/GenBank/DDBJ databases">
        <authorList>
            <person name="Wallberg A."/>
        </authorList>
    </citation>
    <scope>NUCLEOTIDE SEQUENCE [LARGE SCALE GENOMIC DNA]</scope>
</reference>
<dbReference type="InterPro" id="IPR003599">
    <property type="entry name" value="Ig_sub"/>
</dbReference>
<evidence type="ECO:0000259" key="10">
    <source>
        <dbReference type="PROSITE" id="PS50835"/>
    </source>
</evidence>
<dbReference type="SUPFAM" id="SSF48726">
    <property type="entry name" value="Immunoglobulin"/>
    <property type="match status" value="2"/>
</dbReference>
<keyword evidence="7" id="KW-0646">Protease inhibitor</keyword>
<dbReference type="SUPFAM" id="SSF57196">
    <property type="entry name" value="EGF/Laminin"/>
    <property type="match status" value="1"/>
</dbReference>
<feature type="signal peptide" evidence="8">
    <location>
        <begin position="1"/>
        <end position="33"/>
    </location>
</feature>
<evidence type="ECO:0000313" key="13">
    <source>
        <dbReference type="Proteomes" id="UP001497623"/>
    </source>
</evidence>
<keyword evidence="13" id="KW-1185">Reference proteome</keyword>
<proteinExistence type="inferred from homology"/>
<dbReference type="Pfam" id="PF07679">
    <property type="entry name" value="I-set"/>
    <property type="match status" value="1"/>
</dbReference>
<organism evidence="12 13">
    <name type="scientific">Meganyctiphanes norvegica</name>
    <name type="common">Northern krill</name>
    <name type="synonym">Thysanopoda norvegica</name>
    <dbReference type="NCBI Taxonomy" id="48144"/>
    <lineage>
        <taxon>Eukaryota</taxon>
        <taxon>Metazoa</taxon>
        <taxon>Ecdysozoa</taxon>
        <taxon>Arthropoda</taxon>
        <taxon>Crustacea</taxon>
        <taxon>Multicrustacea</taxon>
        <taxon>Malacostraca</taxon>
        <taxon>Eumalacostraca</taxon>
        <taxon>Eucarida</taxon>
        <taxon>Euphausiacea</taxon>
        <taxon>Euphausiidae</taxon>
        <taxon>Meganyctiphanes</taxon>
    </lineage>
</organism>
<feature type="disulfide bond" evidence="6">
    <location>
        <begin position="266"/>
        <end position="275"/>
    </location>
</feature>
<dbReference type="InterPro" id="IPR013098">
    <property type="entry name" value="Ig_I-set"/>
</dbReference>
<feature type="disulfide bond" evidence="7">
    <location>
        <begin position="303"/>
        <end position="318"/>
    </location>
</feature>
<feature type="disulfide bond" evidence="7">
    <location>
        <begin position="344"/>
        <end position="359"/>
    </location>
</feature>
<feature type="non-terminal residue" evidence="12">
    <location>
        <position position="394"/>
    </location>
</feature>
<feature type="domain" description="Ig-like" evidence="10">
    <location>
        <begin position="145"/>
        <end position="233"/>
    </location>
</feature>
<evidence type="ECO:0000259" key="11">
    <source>
        <dbReference type="PROSITE" id="PS51446"/>
    </source>
</evidence>
<feature type="disulfide bond" evidence="6">
    <location>
        <begin position="248"/>
        <end position="258"/>
    </location>
</feature>
<comment type="subcellular location">
    <subcellularLocation>
        <location evidence="1">Secreted</location>
    </subcellularLocation>
</comment>
<dbReference type="PROSITE" id="PS00022">
    <property type="entry name" value="EGF_1"/>
    <property type="match status" value="1"/>
</dbReference>
<feature type="domain" description="Ig-like" evidence="10">
    <location>
        <begin position="39"/>
        <end position="135"/>
    </location>
</feature>
<dbReference type="FunFam" id="2.60.40.10:FF:000032">
    <property type="entry name" value="palladin isoform X1"/>
    <property type="match status" value="1"/>
</dbReference>
<dbReference type="InterPro" id="IPR036201">
    <property type="entry name" value="Pacifastin_dom_sf"/>
</dbReference>
<evidence type="ECO:0000256" key="3">
    <source>
        <dbReference type="ARBA" id="ARBA00023157"/>
    </source>
</evidence>
<dbReference type="CDD" id="cd00054">
    <property type="entry name" value="EGF_CA"/>
    <property type="match status" value="1"/>
</dbReference>
<dbReference type="SMART" id="SM00409">
    <property type="entry name" value="IG"/>
    <property type="match status" value="2"/>
</dbReference>
<evidence type="ECO:0000313" key="12">
    <source>
        <dbReference type="EMBL" id="CAL4146529.1"/>
    </source>
</evidence>
<keyword evidence="6" id="KW-0245">EGF-like domain</keyword>
<dbReference type="InterPro" id="IPR003598">
    <property type="entry name" value="Ig_sub2"/>
</dbReference>
<protein>
    <submittedName>
        <fullName evidence="12">Uncharacterized protein</fullName>
    </submittedName>
</protein>
<keyword evidence="3 6" id="KW-1015">Disulfide bond</keyword>
<dbReference type="PROSITE" id="PS51446">
    <property type="entry name" value="PACIFASTIN"/>
    <property type="match status" value="2"/>
</dbReference>
<feature type="domain" description="EGF-like" evidence="9">
    <location>
        <begin position="244"/>
        <end position="276"/>
    </location>
</feature>
<evidence type="ECO:0000256" key="7">
    <source>
        <dbReference type="PROSITE-ProRule" id="PRU00776"/>
    </source>
</evidence>
<dbReference type="EMBL" id="CAXKWB010035463">
    <property type="protein sequence ID" value="CAL4146529.1"/>
    <property type="molecule type" value="Genomic_DNA"/>
</dbReference>
<dbReference type="Gene3D" id="2.10.25.10">
    <property type="entry name" value="Laminin"/>
    <property type="match status" value="1"/>
</dbReference>
<dbReference type="PROSITE" id="PS01186">
    <property type="entry name" value="EGF_2"/>
    <property type="match status" value="1"/>
</dbReference>
<dbReference type="InterPro" id="IPR036179">
    <property type="entry name" value="Ig-like_dom_sf"/>
</dbReference>
<dbReference type="GO" id="GO:0004867">
    <property type="term" value="F:serine-type endopeptidase inhibitor activity"/>
    <property type="evidence" value="ECO:0007669"/>
    <property type="project" value="UniProtKB-UniRule"/>
</dbReference>
<feature type="domain" description="Pacifastin" evidence="11">
    <location>
        <begin position="341"/>
        <end position="374"/>
    </location>
</feature>
<feature type="chain" id="PRO_5043382640" evidence="8">
    <location>
        <begin position="34"/>
        <end position="394"/>
    </location>
</feature>
<keyword evidence="2" id="KW-0964">Secreted</keyword>
<evidence type="ECO:0000256" key="8">
    <source>
        <dbReference type="SAM" id="SignalP"/>
    </source>
</evidence>
<dbReference type="InterPro" id="IPR000742">
    <property type="entry name" value="EGF"/>
</dbReference>
<dbReference type="PROSITE" id="PS50835">
    <property type="entry name" value="IG_LIKE"/>
    <property type="match status" value="2"/>
</dbReference>
<dbReference type="PANTHER" id="PTHR45889:SF8">
    <property type="entry name" value="IG-LIKE DOMAIN-CONTAINING PROTEIN"/>
    <property type="match status" value="1"/>
</dbReference>
<dbReference type="Proteomes" id="UP001497623">
    <property type="component" value="Unassembled WGS sequence"/>
</dbReference>
<dbReference type="PANTHER" id="PTHR45889">
    <property type="entry name" value="IG-LIKE DOMAIN-CONTAINING PROTEIN"/>
    <property type="match status" value="1"/>
</dbReference>
<dbReference type="Pfam" id="PF05375">
    <property type="entry name" value="Pacifastin_I"/>
    <property type="match status" value="1"/>
</dbReference>
<accession>A0AAV2RZA5</accession>
<dbReference type="SMART" id="SM00408">
    <property type="entry name" value="IGc2"/>
    <property type="match status" value="2"/>
</dbReference>
<dbReference type="GO" id="GO:0005576">
    <property type="term" value="C:extracellular region"/>
    <property type="evidence" value="ECO:0007669"/>
    <property type="project" value="UniProtKB-SubCell"/>
</dbReference>
<evidence type="ECO:0000256" key="1">
    <source>
        <dbReference type="ARBA" id="ARBA00004613"/>
    </source>
</evidence>
<keyword evidence="8" id="KW-0732">Signal</keyword>
<dbReference type="InterPro" id="IPR007110">
    <property type="entry name" value="Ig-like_dom"/>
</dbReference>
<gene>
    <name evidence="12" type="ORF">MNOR_LOCUS29879</name>
</gene>
<dbReference type="InterPro" id="IPR013783">
    <property type="entry name" value="Ig-like_fold"/>
</dbReference>
<evidence type="ECO:0000256" key="4">
    <source>
        <dbReference type="ARBA" id="ARBA00023319"/>
    </source>
</evidence>
<feature type="site" description="Reactive bond" evidence="7">
    <location>
        <begin position="368"/>
        <end position="369"/>
    </location>
</feature>
<keyword evidence="7" id="KW-0722">Serine protease inhibitor</keyword>
<dbReference type="Pfam" id="PF13927">
    <property type="entry name" value="Ig_3"/>
    <property type="match status" value="1"/>
</dbReference>
<comment type="caution">
    <text evidence="6">Lacks conserved residue(s) required for the propagation of feature annotation.</text>
</comment>
<comment type="caution">
    <text evidence="12">The sequence shown here is derived from an EMBL/GenBank/DDBJ whole genome shotgun (WGS) entry which is preliminary data.</text>
</comment>
<keyword evidence="4" id="KW-0393">Immunoglobulin domain</keyword>
<evidence type="ECO:0000256" key="6">
    <source>
        <dbReference type="PROSITE-ProRule" id="PRU00076"/>
    </source>
</evidence>
<evidence type="ECO:0000259" key="9">
    <source>
        <dbReference type="PROSITE" id="PS50026"/>
    </source>
</evidence>
<evidence type="ECO:0000256" key="5">
    <source>
        <dbReference type="ARBA" id="ARBA00029459"/>
    </source>
</evidence>
<sequence length="394" mass="43338">MSLQHVCIFSGKMAAAVVLRLLLQVAVFSVTFGREAGLPVISYITEDQEVDPGMDAVLRCRVDPWPNDFPVMWRKAGGAQHDMPISIGSTVIIRDPKYQLWHTSNQYELHIRNAEASDSGDYLCHVYLGIQNYISSRTRLQVRRPPIVLDGSSSSQSIMEGSAGKLECYAEGVPEPSITWLREDRSTLPSGEPQANGNLLLIHAAQTSDHGVYLCVAENMLGRDVRKINLKVNVAAAAASPLVAQAMCTPNCLNGGQCVGTNTCQCPRGFTGPICEKRSFKCNPAAFSPLTTLGVELSSGVECQEGSHWRQDCNWCRCVRGRPHCGRRTCTIEMNAAFANEPECEGDSNWRNSCNWCSCCDSKAVCTVKRCHTDAVNFIPPKQYILMTTRELQG</sequence>
<dbReference type="InterPro" id="IPR008037">
    <property type="entry name" value="Pacifastin_dom"/>
</dbReference>
<evidence type="ECO:0000256" key="2">
    <source>
        <dbReference type="ARBA" id="ARBA00022525"/>
    </source>
</evidence>
<dbReference type="SMART" id="SM00181">
    <property type="entry name" value="EGF"/>
    <property type="match status" value="1"/>
</dbReference>
<dbReference type="Gene3D" id="2.60.40.10">
    <property type="entry name" value="Immunoglobulins"/>
    <property type="match status" value="2"/>
</dbReference>
<dbReference type="AlphaFoldDB" id="A0AAV2RZA5"/>
<dbReference type="SUPFAM" id="SSF57283">
    <property type="entry name" value="PMP inhibitors"/>
    <property type="match status" value="1"/>
</dbReference>
<comment type="similarity">
    <text evidence="5 7">Belongs to the protease inhibitor I19 family.</text>
</comment>
<dbReference type="PROSITE" id="PS50026">
    <property type="entry name" value="EGF_3"/>
    <property type="match status" value="1"/>
</dbReference>
<name>A0AAV2RZA5_MEGNR</name>
<feature type="domain" description="Pacifastin" evidence="11">
    <location>
        <begin position="300"/>
        <end position="333"/>
    </location>
</feature>